<name>A0AAD9YRK6_COLKA</name>
<dbReference type="AlphaFoldDB" id="A0AAD9YRK6"/>
<accession>A0AAD9YRK6</accession>
<organism evidence="1 2">
    <name type="scientific">Colletotrichum kahawae</name>
    <name type="common">Coffee berry disease fungus</name>
    <dbReference type="NCBI Taxonomy" id="34407"/>
    <lineage>
        <taxon>Eukaryota</taxon>
        <taxon>Fungi</taxon>
        <taxon>Dikarya</taxon>
        <taxon>Ascomycota</taxon>
        <taxon>Pezizomycotina</taxon>
        <taxon>Sordariomycetes</taxon>
        <taxon>Hypocreomycetidae</taxon>
        <taxon>Glomerellales</taxon>
        <taxon>Glomerellaceae</taxon>
        <taxon>Colletotrichum</taxon>
        <taxon>Colletotrichum gloeosporioides species complex</taxon>
    </lineage>
</organism>
<comment type="caution">
    <text evidence="1">The sequence shown here is derived from an EMBL/GenBank/DDBJ whole genome shotgun (WGS) entry which is preliminary data.</text>
</comment>
<gene>
    <name evidence="1" type="ORF">CKAH01_13748</name>
</gene>
<protein>
    <submittedName>
        <fullName evidence="1">Uncharacterized protein</fullName>
    </submittedName>
</protein>
<proteinExistence type="predicted"/>
<evidence type="ECO:0000313" key="2">
    <source>
        <dbReference type="Proteomes" id="UP001281614"/>
    </source>
</evidence>
<sequence>MELRKATPTRRRIGLASLPYDIFLGIVDALIEEISASEHTVDWRLEYRANTPSKIVVKDDDYLLGPPTSQITRYQLSRLPSQINRQTRSMVHRELPRATLLNRDGTISPIDAWICPEIDLFTPVLFDADQALVKQALSYPTPPCYALVQSIRWITLPDCEWITYATADIIAALGTLPNLSVIQLHIGSVFLDRLQQPVHFGFHKIDPRVFPTMAQWVEYCGPDVMDIFLPLKNNGVRLYCGFHYEPLLEICDFGTEIYFQMLDGMKPNCTCYKEDWIYEDGVENIGISEADEVAHET</sequence>
<evidence type="ECO:0000313" key="1">
    <source>
        <dbReference type="EMBL" id="KAK2772844.1"/>
    </source>
</evidence>
<dbReference type="Proteomes" id="UP001281614">
    <property type="component" value="Unassembled WGS sequence"/>
</dbReference>
<dbReference type="EMBL" id="VYYT01000062">
    <property type="protein sequence ID" value="KAK2772844.1"/>
    <property type="molecule type" value="Genomic_DNA"/>
</dbReference>
<reference evidence="1" key="1">
    <citation type="submission" date="2023-02" db="EMBL/GenBank/DDBJ databases">
        <title>Colletotrichum kahawae CIFC_Que2 genome sequencing and assembly.</title>
        <authorList>
            <person name="Baroncelli R."/>
        </authorList>
    </citation>
    <scope>NUCLEOTIDE SEQUENCE</scope>
    <source>
        <strain evidence="1">CIFC_Que2</strain>
    </source>
</reference>
<keyword evidence="2" id="KW-1185">Reference proteome</keyword>